<accession>A0A4C1VR46</accession>
<dbReference type="AlphaFoldDB" id="A0A4C1VR46"/>
<name>A0A4C1VR46_EUMVA</name>
<dbReference type="EMBL" id="BGZK01000379">
    <property type="protein sequence ID" value="GBP40304.1"/>
    <property type="molecule type" value="Genomic_DNA"/>
</dbReference>
<dbReference type="Proteomes" id="UP000299102">
    <property type="component" value="Unassembled WGS sequence"/>
</dbReference>
<gene>
    <name evidence="1" type="ORF">EVAR_83994_1</name>
</gene>
<sequence>MPYTNEVYADMHLMYELCEGNARRGAARRYARRHPQRHHDYGVFLNVHPNLTLIFSAYRYGSWNRPKATAIRFGKGTDIRNLKKFRHQVLELYQEASISLRRILRRNHQHRYHL</sequence>
<protein>
    <submittedName>
        <fullName evidence="1">Uncharacterized protein</fullName>
    </submittedName>
</protein>
<reference evidence="1 2" key="1">
    <citation type="journal article" date="2019" name="Commun. Biol.">
        <title>The bagworm genome reveals a unique fibroin gene that provides high tensile strength.</title>
        <authorList>
            <person name="Kono N."/>
            <person name="Nakamura H."/>
            <person name="Ohtoshi R."/>
            <person name="Tomita M."/>
            <person name="Numata K."/>
            <person name="Arakawa K."/>
        </authorList>
    </citation>
    <scope>NUCLEOTIDE SEQUENCE [LARGE SCALE GENOMIC DNA]</scope>
</reference>
<keyword evidence="2" id="KW-1185">Reference proteome</keyword>
<evidence type="ECO:0000313" key="2">
    <source>
        <dbReference type="Proteomes" id="UP000299102"/>
    </source>
</evidence>
<proteinExistence type="predicted"/>
<comment type="caution">
    <text evidence="1">The sequence shown here is derived from an EMBL/GenBank/DDBJ whole genome shotgun (WGS) entry which is preliminary data.</text>
</comment>
<evidence type="ECO:0000313" key="1">
    <source>
        <dbReference type="EMBL" id="GBP40304.1"/>
    </source>
</evidence>
<organism evidence="1 2">
    <name type="scientific">Eumeta variegata</name>
    <name type="common">Bagworm moth</name>
    <name type="synonym">Eumeta japonica</name>
    <dbReference type="NCBI Taxonomy" id="151549"/>
    <lineage>
        <taxon>Eukaryota</taxon>
        <taxon>Metazoa</taxon>
        <taxon>Ecdysozoa</taxon>
        <taxon>Arthropoda</taxon>
        <taxon>Hexapoda</taxon>
        <taxon>Insecta</taxon>
        <taxon>Pterygota</taxon>
        <taxon>Neoptera</taxon>
        <taxon>Endopterygota</taxon>
        <taxon>Lepidoptera</taxon>
        <taxon>Glossata</taxon>
        <taxon>Ditrysia</taxon>
        <taxon>Tineoidea</taxon>
        <taxon>Psychidae</taxon>
        <taxon>Oiketicinae</taxon>
        <taxon>Eumeta</taxon>
    </lineage>
</organism>